<protein>
    <submittedName>
        <fullName evidence="1">Uncharacterized protein</fullName>
    </submittedName>
</protein>
<accession>A0AA38IDI2</accession>
<reference evidence="1" key="1">
    <citation type="journal article" date="2023" name="G3 (Bethesda)">
        <title>Whole genome assemblies of Zophobas morio and Tenebrio molitor.</title>
        <authorList>
            <person name="Kaur S."/>
            <person name="Stinson S.A."/>
            <person name="diCenzo G.C."/>
        </authorList>
    </citation>
    <scope>NUCLEOTIDE SEQUENCE</scope>
    <source>
        <strain evidence="1">QUZm001</strain>
    </source>
</reference>
<gene>
    <name evidence="1" type="ORF">Zmor_018104</name>
</gene>
<dbReference type="EMBL" id="JALNTZ010000005">
    <property type="protein sequence ID" value="KAJ3652109.1"/>
    <property type="molecule type" value="Genomic_DNA"/>
</dbReference>
<name>A0AA38IDI2_9CUCU</name>
<dbReference type="AlphaFoldDB" id="A0AA38IDI2"/>
<dbReference type="Proteomes" id="UP001168821">
    <property type="component" value="Unassembled WGS sequence"/>
</dbReference>
<keyword evidence="2" id="KW-1185">Reference proteome</keyword>
<sequence length="103" mass="12178">MLLITDLTDGNQKNEIIEQAAYTWPEIEIVIENQMQGKTRVGHIRREAPKFIEDDETPQEFSDIYPAQYTYSMGIREKDIWDKIIEDVQRVKKSIMNPLYTNK</sequence>
<evidence type="ECO:0000313" key="1">
    <source>
        <dbReference type="EMBL" id="KAJ3652109.1"/>
    </source>
</evidence>
<organism evidence="1 2">
    <name type="scientific">Zophobas morio</name>
    <dbReference type="NCBI Taxonomy" id="2755281"/>
    <lineage>
        <taxon>Eukaryota</taxon>
        <taxon>Metazoa</taxon>
        <taxon>Ecdysozoa</taxon>
        <taxon>Arthropoda</taxon>
        <taxon>Hexapoda</taxon>
        <taxon>Insecta</taxon>
        <taxon>Pterygota</taxon>
        <taxon>Neoptera</taxon>
        <taxon>Endopterygota</taxon>
        <taxon>Coleoptera</taxon>
        <taxon>Polyphaga</taxon>
        <taxon>Cucujiformia</taxon>
        <taxon>Tenebrionidae</taxon>
        <taxon>Zophobas</taxon>
    </lineage>
</organism>
<proteinExistence type="predicted"/>
<evidence type="ECO:0000313" key="2">
    <source>
        <dbReference type="Proteomes" id="UP001168821"/>
    </source>
</evidence>
<comment type="caution">
    <text evidence="1">The sequence shown here is derived from an EMBL/GenBank/DDBJ whole genome shotgun (WGS) entry which is preliminary data.</text>
</comment>